<feature type="region of interest" description="Disordered" evidence="8">
    <location>
        <begin position="223"/>
        <end position="325"/>
    </location>
</feature>
<evidence type="ECO:0000313" key="11">
    <source>
        <dbReference type="EMBL" id="PWO01257.1"/>
    </source>
</evidence>
<dbReference type="GO" id="GO:0003723">
    <property type="term" value="F:RNA binding"/>
    <property type="evidence" value="ECO:0007669"/>
    <property type="project" value="UniProtKB-UniRule"/>
</dbReference>
<dbReference type="InterPro" id="IPR045137">
    <property type="entry name" value="RBM26/27"/>
</dbReference>
<keyword evidence="1 7" id="KW-0479">Metal-binding</keyword>
<dbReference type="InterPro" id="IPR000504">
    <property type="entry name" value="RRM_dom"/>
</dbReference>
<dbReference type="PANTHER" id="PTHR14398:SF0">
    <property type="entry name" value="ZINC FINGER PROTEIN SWM"/>
    <property type="match status" value="1"/>
</dbReference>
<comment type="function">
    <text evidence="5">May be involved in the turnover of nuclear polyadenylated (pA+) RNA.</text>
</comment>
<dbReference type="InterPro" id="IPR002483">
    <property type="entry name" value="PWI_dom"/>
</dbReference>
<dbReference type="Pfam" id="PF00642">
    <property type="entry name" value="zf-CCCH"/>
    <property type="match status" value="1"/>
</dbReference>
<dbReference type="STRING" id="58919.A0A316ZKB8"/>
<evidence type="ECO:0000313" key="12">
    <source>
        <dbReference type="Proteomes" id="UP000245946"/>
    </source>
</evidence>
<dbReference type="AlphaFoldDB" id="A0A316ZKB8"/>
<sequence>MPAQLYPAEHADALKAWLTDSLAGICDADPAVLSDYVLALIRHDLSGDELKTFIAEQLEDFLAEGTGPFVDQLFEALRTQSYLPAAAAPAVPAPADFGAAAGDASGSRKRRAESPASSSPAPMTGAVSSNKAMRSSDGPSSAPGSAPREMRERNGRDGRPKEMCRDYHNKGFCSRGDACRYDHSGAVVAGPGPGGMGPAGFPQGPMMGAPMRFGGPSGPQGGFQGMHGMQGMQGQQFGMPPQQQQQQQQQGGPWGPSPMQQQGMPHPGAFGAAGPSLGSRMGPQGQQQPGFQGGPPHDGQFHGMSGPSRGGHAAGRGAHNATPRGAFRGARSQTALVLENVPAEHLELIKINEYFKRFGTITNIQIDAPGQKALVDFARPEEAKAAHGCPDAVFGNRFVRIFFQRLEDAENGGISTPLDKPGAPHQSRPIAKKPAFVPGQTNVYHAPGAPTTAASRAKVELDRKQAQSQLDHLLGEQKTLMASVTSSSITPDARKATMMRLRALPAEIGAATDKVKEAVQAIANMPAAPAPLSTEERNALKERRERERLDRELEMHGKGDETTDELKAKLESLKAEAASLGLDANGAPSSYRGAPRGRGARGTSFRGSYYNRGGRGGAASMRLDNRTTRLVVSDVPAAEMGTTKEYFKTLGEVSDIADSSSAAFIVNYKTRATGETAMRMGGEVPGVGKVKLAWAAVDVPMGGSSPSSGNGSAGGMKEEEADAPMKEEEENWIP</sequence>
<dbReference type="GO" id="GO:0005634">
    <property type="term" value="C:nucleus"/>
    <property type="evidence" value="ECO:0007669"/>
    <property type="project" value="TreeGrafter"/>
</dbReference>
<evidence type="ECO:0000259" key="9">
    <source>
        <dbReference type="PROSITE" id="PS50102"/>
    </source>
</evidence>
<dbReference type="RefSeq" id="XP_025601535.1">
    <property type="nucleotide sequence ID" value="XM_025741311.1"/>
</dbReference>
<protein>
    <recommendedName>
        <fullName evidence="13">C3H1-type domain-containing protein</fullName>
    </recommendedName>
</protein>
<dbReference type="Pfam" id="PF01480">
    <property type="entry name" value="PWI"/>
    <property type="match status" value="1"/>
</dbReference>
<dbReference type="PROSITE" id="PS50103">
    <property type="entry name" value="ZF_C3H1"/>
    <property type="match status" value="1"/>
</dbReference>
<dbReference type="SMART" id="SM00356">
    <property type="entry name" value="ZnF_C3H1"/>
    <property type="match status" value="1"/>
</dbReference>
<feature type="region of interest" description="Disordered" evidence="8">
    <location>
        <begin position="584"/>
        <end position="611"/>
    </location>
</feature>
<keyword evidence="4 6" id="KW-0694">RNA-binding</keyword>
<feature type="compositionally biased region" description="Basic and acidic residues" evidence="8">
    <location>
        <begin position="534"/>
        <end position="564"/>
    </location>
</feature>
<dbReference type="SUPFAM" id="SSF90229">
    <property type="entry name" value="CCCH zinc finger"/>
    <property type="match status" value="1"/>
</dbReference>
<evidence type="ECO:0008006" key="13">
    <source>
        <dbReference type="Google" id="ProtNLM"/>
    </source>
</evidence>
<name>A0A316ZKB8_9BASI</name>
<dbReference type="InterPro" id="IPR012677">
    <property type="entry name" value="Nucleotide-bd_a/b_plait_sf"/>
</dbReference>
<dbReference type="SUPFAM" id="SSF54928">
    <property type="entry name" value="RNA-binding domain, RBD"/>
    <property type="match status" value="1"/>
</dbReference>
<feature type="zinc finger region" description="C3H1-type" evidence="7">
    <location>
        <begin position="158"/>
        <end position="186"/>
    </location>
</feature>
<feature type="compositionally biased region" description="Low complexity" evidence="8">
    <location>
        <begin position="282"/>
        <end position="298"/>
    </location>
</feature>
<dbReference type="InterPro" id="IPR035979">
    <property type="entry name" value="RBD_domain_sf"/>
</dbReference>
<organism evidence="11 12">
    <name type="scientific">Tilletiopsis washingtonensis</name>
    <dbReference type="NCBI Taxonomy" id="58919"/>
    <lineage>
        <taxon>Eukaryota</taxon>
        <taxon>Fungi</taxon>
        <taxon>Dikarya</taxon>
        <taxon>Basidiomycota</taxon>
        <taxon>Ustilaginomycotina</taxon>
        <taxon>Exobasidiomycetes</taxon>
        <taxon>Entylomatales</taxon>
        <taxon>Entylomatales incertae sedis</taxon>
        <taxon>Tilletiopsis</taxon>
    </lineage>
</organism>
<dbReference type="InterPro" id="IPR036855">
    <property type="entry name" value="Znf_CCCH_sf"/>
</dbReference>
<feature type="compositionally biased region" description="Low complexity" evidence="8">
    <location>
        <begin position="135"/>
        <end position="147"/>
    </location>
</feature>
<dbReference type="GO" id="GO:0008270">
    <property type="term" value="F:zinc ion binding"/>
    <property type="evidence" value="ECO:0007669"/>
    <property type="project" value="UniProtKB-KW"/>
</dbReference>
<dbReference type="PROSITE" id="PS50102">
    <property type="entry name" value="RRM"/>
    <property type="match status" value="1"/>
</dbReference>
<feature type="compositionally biased region" description="Acidic residues" evidence="8">
    <location>
        <begin position="719"/>
        <end position="734"/>
    </location>
</feature>
<evidence type="ECO:0000256" key="5">
    <source>
        <dbReference type="ARBA" id="ARBA00043866"/>
    </source>
</evidence>
<evidence type="ECO:0000256" key="4">
    <source>
        <dbReference type="ARBA" id="ARBA00022884"/>
    </source>
</evidence>
<evidence type="ECO:0000256" key="7">
    <source>
        <dbReference type="PROSITE-ProRule" id="PRU00723"/>
    </source>
</evidence>
<feature type="compositionally biased region" description="Basic and acidic residues" evidence="8">
    <location>
        <begin position="148"/>
        <end position="168"/>
    </location>
</feature>
<evidence type="ECO:0000256" key="3">
    <source>
        <dbReference type="ARBA" id="ARBA00022833"/>
    </source>
</evidence>
<dbReference type="PANTHER" id="PTHR14398">
    <property type="entry name" value="RNA RECOGNITION RRM/RNP DOMAIN"/>
    <property type="match status" value="1"/>
</dbReference>
<dbReference type="OrthoDB" id="443401at2759"/>
<dbReference type="Gene3D" id="4.10.1000.10">
    <property type="entry name" value="Zinc finger, CCCH-type"/>
    <property type="match status" value="1"/>
</dbReference>
<evidence type="ECO:0000256" key="6">
    <source>
        <dbReference type="PROSITE-ProRule" id="PRU00176"/>
    </source>
</evidence>
<evidence type="ECO:0000256" key="1">
    <source>
        <dbReference type="ARBA" id="ARBA00022723"/>
    </source>
</evidence>
<dbReference type="EMBL" id="KZ819283">
    <property type="protein sequence ID" value="PWO01257.1"/>
    <property type="molecule type" value="Genomic_DNA"/>
</dbReference>
<keyword evidence="3 7" id="KW-0862">Zinc</keyword>
<evidence type="ECO:0000259" key="10">
    <source>
        <dbReference type="PROSITE" id="PS50103"/>
    </source>
</evidence>
<proteinExistence type="predicted"/>
<dbReference type="GeneID" id="37268855"/>
<evidence type="ECO:0000256" key="8">
    <source>
        <dbReference type="SAM" id="MobiDB-lite"/>
    </source>
</evidence>
<keyword evidence="12" id="KW-1185">Reference proteome</keyword>
<dbReference type="Proteomes" id="UP000245946">
    <property type="component" value="Unassembled WGS sequence"/>
</dbReference>
<feature type="region of interest" description="Disordered" evidence="8">
    <location>
        <begin position="699"/>
        <end position="734"/>
    </location>
</feature>
<dbReference type="CDD" id="cd12257">
    <property type="entry name" value="RRM1_RBM26_like"/>
    <property type="match status" value="1"/>
</dbReference>
<feature type="domain" description="C3H1-type" evidence="10">
    <location>
        <begin position="158"/>
        <end position="186"/>
    </location>
</feature>
<feature type="region of interest" description="Disordered" evidence="8">
    <location>
        <begin position="531"/>
        <end position="564"/>
    </location>
</feature>
<keyword evidence="2 7" id="KW-0863">Zinc-finger</keyword>
<dbReference type="InterPro" id="IPR000571">
    <property type="entry name" value="Znf_CCCH"/>
</dbReference>
<reference evidence="11 12" key="1">
    <citation type="journal article" date="2018" name="Mol. Biol. Evol.">
        <title>Broad Genomic Sampling Reveals a Smut Pathogenic Ancestry of the Fungal Clade Ustilaginomycotina.</title>
        <authorList>
            <person name="Kijpornyongpan T."/>
            <person name="Mondo S.J."/>
            <person name="Barry K."/>
            <person name="Sandor L."/>
            <person name="Lee J."/>
            <person name="Lipzen A."/>
            <person name="Pangilinan J."/>
            <person name="LaButti K."/>
            <person name="Hainaut M."/>
            <person name="Henrissat B."/>
            <person name="Grigoriev I.V."/>
            <person name="Spatafora J.W."/>
            <person name="Aime M.C."/>
        </authorList>
    </citation>
    <scope>NUCLEOTIDE SEQUENCE [LARGE SCALE GENOMIC DNA]</scope>
    <source>
        <strain evidence="11 12">MCA 4186</strain>
    </source>
</reference>
<accession>A0A316ZKB8</accession>
<feature type="region of interest" description="Disordered" evidence="8">
    <location>
        <begin position="99"/>
        <end position="168"/>
    </location>
</feature>
<gene>
    <name evidence="11" type="ORF">FA09DRAFT_327204</name>
</gene>
<dbReference type="Gene3D" id="3.30.70.330">
    <property type="match status" value="1"/>
</dbReference>
<feature type="domain" description="RRM" evidence="9">
    <location>
        <begin position="334"/>
        <end position="406"/>
    </location>
</feature>
<feature type="compositionally biased region" description="Low complexity" evidence="8">
    <location>
        <begin position="226"/>
        <end position="268"/>
    </location>
</feature>
<evidence type="ECO:0000256" key="2">
    <source>
        <dbReference type="ARBA" id="ARBA00022771"/>
    </source>
</evidence>